<proteinExistence type="predicted"/>
<feature type="transmembrane region" description="Helical" evidence="5">
    <location>
        <begin position="60"/>
        <end position="78"/>
    </location>
</feature>
<dbReference type="RefSeq" id="WP_132638069.1">
    <property type="nucleotide sequence ID" value="NZ_SMLD01000148.1"/>
</dbReference>
<dbReference type="Pfam" id="PF13564">
    <property type="entry name" value="DoxX_2"/>
    <property type="match status" value="1"/>
</dbReference>
<evidence type="ECO:0000256" key="2">
    <source>
        <dbReference type="ARBA" id="ARBA00022692"/>
    </source>
</evidence>
<evidence type="ECO:0000256" key="5">
    <source>
        <dbReference type="SAM" id="Phobius"/>
    </source>
</evidence>
<evidence type="ECO:0000256" key="4">
    <source>
        <dbReference type="ARBA" id="ARBA00023136"/>
    </source>
</evidence>
<accession>A0A4R5EJ55</accession>
<protein>
    <submittedName>
        <fullName evidence="6">DoxX family membrane protein</fullName>
    </submittedName>
</protein>
<organism evidence="6 7">
    <name type="scientific">Nonomuraea mesophila</name>
    <dbReference type="NCBI Taxonomy" id="2530382"/>
    <lineage>
        <taxon>Bacteria</taxon>
        <taxon>Bacillati</taxon>
        <taxon>Actinomycetota</taxon>
        <taxon>Actinomycetes</taxon>
        <taxon>Streptosporangiales</taxon>
        <taxon>Streptosporangiaceae</taxon>
        <taxon>Nonomuraea</taxon>
    </lineage>
</organism>
<keyword evidence="2 5" id="KW-0812">Transmembrane</keyword>
<gene>
    <name evidence="6" type="ORF">E1295_37050</name>
</gene>
<comment type="subcellular location">
    <subcellularLocation>
        <location evidence="1">Membrane</location>
        <topology evidence="1">Multi-pass membrane protein</topology>
    </subcellularLocation>
</comment>
<evidence type="ECO:0000313" key="6">
    <source>
        <dbReference type="EMBL" id="TDE34400.1"/>
    </source>
</evidence>
<dbReference type="AlphaFoldDB" id="A0A4R5EJ55"/>
<keyword evidence="4 5" id="KW-0472">Membrane</keyword>
<feature type="transmembrane region" description="Helical" evidence="5">
    <location>
        <begin position="21"/>
        <end position="40"/>
    </location>
</feature>
<feature type="transmembrane region" description="Helical" evidence="5">
    <location>
        <begin position="109"/>
        <end position="125"/>
    </location>
</feature>
<reference evidence="6 7" key="1">
    <citation type="submission" date="2019-03" db="EMBL/GenBank/DDBJ databases">
        <title>Draft genome sequences of novel Actinobacteria.</title>
        <authorList>
            <person name="Sahin N."/>
            <person name="Ay H."/>
            <person name="Saygin H."/>
        </authorList>
    </citation>
    <scope>NUCLEOTIDE SEQUENCE [LARGE SCALE GENOMIC DNA]</scope>
    <source>
        <strain evidence="6 7">6K102</strain>
    </source>
</reference>
<keyword evidence="7" id="KW-1185">Reference proteome</keyword>
<dbReference type="EMBL" id="SMLD01000148">
    <property type="protein sequence ID" value="TDE34400.1"/>
    <property type="molecule type" value="Genomic_DNA"/>
</dbReference>
<name>A0A4R5EJ55_9ACTN</name>
<dbReference type="Proteomes" id="UP000295136">
    <property type="component" value="Unassembled WGS sequence"/>
</dbReference>
<sequence length="135" mass="13897">MTADERSPASTAKRTGKAATITAWGLQILLALAMVAAGASKLLAEASAVEMFDDIGAGQSLRLVIGVLEIAGAAGLMIPRLRALAALCLLLLLLGATVVNLTVLGASPLIPLAYAALAAAIVFLRQHELPTRRRT</sequence>
<evidence type="ECO:0000313" key="7">
    <source>
        <dbReference type="Proteomes" id="UP000295136"/>
    </source>
</evidence>
<dbReference type="InterPro" id="IPR032808">
    <property type="entry name" value="DoxX"/>
</dbReference>
<comment type="caution">
    <text evidence="6">The sequence shown here is derived from an EMBL/GenBank/DDBJ whole genome shotgun (WGS) entry which is preliminary data.</text>
</comment>
<evidence type="ECO:0000256" key="1">
    <source>
        <dbReference type="ARBA" id="ARBA00004141"/>
    </source>
</evidence>
<keyword evidence="3 5" id="KW-1133">Transmembrane helix</keyword>
<dbReference type="GO" id="GO:0016020">
    <property type="term" value="C:membrane"/>
    <property type="evidence" value="ECO:0007669"/>
    <property type="project" value="UniProtKB-SubCell"/>
</dbReference>
<feature type="transmembrane region" description="Helical" evidence="5">
    <location>
        <begin position="83"/>
        <end position="103"/>
    </location>
</feature>
<evidence type="ECO:0000256" key="3">
    <source>
        <dbReference type="ARBA" id="ARBA00022989"/>
    </source>
</evidence>